<dbReference type="EMBL" id="HBNR01058857">
    <property type="protein sequence ID" value="CAE4626953.1"/>
    <property type="molecule type" value="Transcribed_RNA"/>
</dbReference>
<protein>
    <submittedName>
        <fullName evidence="1">Uncharacterized protein</fullName>
    </submittedName>
</protein>
<name>A0A7S4VY76_9DINO</name>
<accession>A0A7S4VY76</accession>
<dbReference type="AlphaFoldDB" id="A0A7S4VY76"/>
<evidence type="ECO:0000313" key="1">
    <source>
        <dbReference type="EMBL" id="CAE4626953.1"/>
    </source>
</evidence>
<organism evidence="1">
    <name type="scientific">Alexandrium monilatum</name>
    <dbReference type="NCBI Taxonomy" id="311494"/>
    <lineage>
        <taxon>Eukaryota</taxon>
        <taxon>Sar</taxon>
        <taxon>Alveolata</taxon>
        <taxon>Dinophyceae</taxon>
        <taxon>Gonyaulacales</taxon>
        <taxon>Pyrocystaceae</taxon>
        <taxon>Alexandrium</taxon>
    </lineage>
</organism>
<proteinExistence type="predicted"/>
<gene>
    <name evidence="1" type="ORF">AMON00008_LOCUS41412</name>
</gene>
<sequence length="235" mass="26298">MDGGLRGTGAGLHDDDRLLAELLAERSPMTVPRDLWHQERMDIQLSNDCPGSARHVWESLQLGMLLHSRRHEACIRQLARMEDEVGRLAALAVTGEELQRSTLRLVRRAEEAVLTCEALRAGQGHLCRRVERLRRDGLTPGGVRQMRQEVGILRSVVLQRAEAIRQLGRSPSTAEPAFGEPAMQECGRLRLEASELREADERCGLQVAAVQGQLDALRRLVSRRSQEPEVLMPDP</sequence>
<reference evidence="1" key="1">
    <citation type="submission" date="2021-01" db="EMBL/GenBank/DDBJ databases">
        <authorList>
            <person name="Corre E."/>
            <person name="Pelletier E."/>
            <person name="Niang G."/>
            <person name="Scheremetjew M."/>
            <person name="Finn R."/>
            <person name="Kale V."/>
            <person name="Holt S."/>
            <person name="Cochrane G."/>
            <person name="Meng A."/>
            <person name="Brown T."/>
            <person name="Cohen L."/>
        </authorList>
    </citation>
    <scope>NUCLEOTIDE SEQUENCE</scope>
    <source>
        <strain evidence="1">CCMP3105</strain>
    </source>
</reference>